<dbReference type="GO" id="GO:0005975">
    <property type="term" value="P:carbohydrate metabolic process"/>
    <property type="evidence" value="ECO:0007669"/>
    <property type="project" value="InterPro"/>
</dbReference>
<evidence type="ECO:0000256" key="3">
    <source>
        <dbReference type="ARBA" id="ARBA00005684"/>
    </source>
</evidence>
<dbReference type="Proteomes" id="UP000003460">
    <property type="component" value="Unassembled WGS sequence"/>
</dbReference>
<comment type="caution">
    <text evidence="13">The sequence shown here is derived from an EMBL/GenBank/DDBJ whole genome shotgun (WGS) entry which is preliminary data.</text>
</comment>
<dbReference type="PANTHER" id="PTHR32518">
    <property type="match status" value="1"/>
</dbReference>
<reference evidence="13" key="1">
    <citation type="submission" date="2009-09" db="EMBL/GenBank/DDBJ databases">
        <authorList>
            <person name="Weinstock G."/>
            <person name="Sodergren E."/>
            <person name="Clifton S."/>
            <person name="Fulton L."/>
            <person name="Fulton B."/>
            <person name="Courtney L."/>
            <person name="Fronick C."/>
            <person name="Harrison M."/>
            <person name="Strong C."/>
            <person name="Farmer C."/>
            <person name="Delahaunty K."/>
            <person name="Markovic C."/>
            <person name="Hall O."/>
            <person name="Minx P."/>
            <person name="Tomlinson C."/>
            <person name="Mitreva M."/>
            <person name="Nelson J."/>
            <person name="Hou S."/>
            <person name="Wollam A."/>
            <person name="Pepin K.H."/>
            <person name="Johnson M."/>
            <person name="Bhonagiri V."/>
            <person name="Nash W.E."/>
            <person name="Warren W."/>
            <person name="Chinwalla A."/>
            <person name="Mardis E.R."/>
            <person name="Wilson R.K."/>
        </authorList>
    </citation>
    <scope>NUCLEOTIDE SEQUENCE [LARGE SCALE GENOMIC DNA]</scope>
    <source>
        <strain evidence="13">ATCC 51259</strain>
    </source>
</reference>
<dbReference type="GO" id="GO:0004134">
    <property type="term" value="F:4-alpha-glucanotransferase activity"/>
    <property type="evidence" value="ECO:0007669"/>
    <property type="project" value="UniProtKB-EC"/>
</dbReference>
<dbReference type="InterPro" id="IPR003385">
    <property type="entry name" value="Glyco_hydro_77"/>
</dbReference>
<evidence type="ECO:0000313" key="13">
    <source>
        <dbReference type="EMBL" id="EEX71279.1"/>
    </source>
</evidence>
<keyword evidence="14" id="KW-1185">Reference proteome</keyword>
<comment type="subcellular location">
    <subcellularLocation>
        <location evidence="2">Cytoplasm</location>
    </subcellularLocation>
</comment>
<dbReference type="eggNOG" id="COG1640">
    <property type="taxonomic scope" value="Bacteria"/>
</dbReference>
<dbReference type="GO" id="GO:2001070">
    <property type="term" value="F:starch binding"/>
    <property type="evidence" value="ECO:0007669"/>
    <property type="project" value="InterPro"/>
</dbReference>
<dbReference type="Pfam" id="PF02446">
    <property type="entry name" value="Glyco_hydro_77"/>
    <property type="match status" value="1"/>
</dbReference>
<dbReference type="Gene3D" id="3.20.20.80">
    <property type="entry name" value="Glycosidases"/>
    <property type="match status" value="2"/>
</dbReference>
<dbReference type="EMBL" id="ACIJ02000022">
    <property type="protein sequence ID" value="EEX71279.1"/>
    <property type="molecule type" value="Genomic_DNA"/>
</dbReference>
<evidence type="ECO:0000256" key="9">
    <source>
        <dbReference type="ARBA" id="ARBA00023277"/>
    </source>
</evidence>
<dbReference type="SUPFAM" id="SSF51445">
    <property type="entry name" value="(Trans)glycosidases"/>
    <property type="match status" value="1"/>
</dbReference>
<keyword evidence="9" id="KW-0119">Carbohydrate metabolism</keyword>
<dbReference type="InterPro" id="IPR017853">
    <property type="entry name" value="GH"/>
</dbReference>
<dbReference type="EC" id="2.4.1.25" evidence="4"/>
<evidence type="ECO:0000256" key="7">
    <source>
        <dbReference type="ARBA" id="ARBA00022676"/>
    </source>
</evidence>
<evidence type="ECO:0000313" key="14">
    <source>
        <dbReference type="Proteomes" id="UP000003460"/>
    </source>
</evidence>
<evidence type="ECO:0000256" key="11">
    <source>
        <dbReference type="ARBA" id="ARBA00031501"/>
    </source>
</evidence>
<dbReference type="PANTHER" id="PTHR32518:SF3">
    <property type="entry name" value="4-ALPHA-GLUCANOTRANSFERASE"/>
    <property type="match status" value="1"/>
</dbReference>
<dbReference type="STRING" id="626522.GCWU000325_02022"/>
<proteinExistence type="inferred from homology"/>
<gene>
    <name evidence="13" type="ORF">GCWU000325_02022</name>
</gene>
<dbReference type="InterPro" id="IPR013784">
    <property type="entry name" value="Carb-bd-like_fold"/>
</dbReference>
<keyword evidence="7" id="KW-0328">Glycosyltransferase</keyword>
<dbReference type="Pfam" id="PF00686">
    <property type="entry name" value="CBM_20"/>
    <property type="match status" value="1"/>
</dbReference>
<dbReference type="OrthoDB" id="9811841at2"/>
<comment type="catalytic activity">
    <reaction evidence="1">
        <text>Transfers a segment of a (1-&gt;4)-alpha-D-glucan to a new position in an acceptor, which may be glucose or a (1-&gt;4)-alpha-D-glucan.</text>
        <dbReference type="EC" id="2.4.1.25"/>
    </reaction>
</comment>
<comment type="similarity">
    <text evidence="3">Belongs to the disproportionating enzyme family.</text>
</comment>
<dbReference type="InterPro" id="IPR013783">
    <property type="entry name" value="Ig-like_fold"/>
</dbReference>
<evidence type="ECO:0000256" key="4">
    <source>
        <dbReference type="ARBA" id="ARBA00012560"/>
    </source>
</evidence>
<evidence type="ECO:0000256" key="6">
    <source>
        <dbReference type="ARBA" id="ARBA00022490"/>
    </source>
</evidence>
<dbReference type="InterPro" id="IPR002044">
    <property type="entry name" value="CBM20"/>
</dbReference>
<keyword evidence="8" id="KW-0808">Transferase</keyword>
<dbReference type="GO" id="GO:0005737">
    <property type="term" value="C:cytoplasm"/>
    <property type="evidence" value="ECO:0007669"/>
    <property type="project" value="UniProtKB-SubCell"/>
</dbReference>
<evidence type="ECO:0000256" key="10">
    <source>
        <dbReference type="ARBA" id="ARBA00031423"/>
    </source>
</evidence>
<evidence type="ECO:0000256" key="2">
    <source>
        <dbReference type="ARBA" id="ARBA00004496"/>
    </source>
</evidence>
<sequence length="885" mass="102205">MTMSKLRFQIEYHTKWGECLQVELQTSNGERGHIALTTKDGLQWCGDFIPAPNTTFIRYVYCVYAGGKIIRKELRTPRLLQFHTEDRTKKSADTACVNLQRDILLSDCWTDESIAAVYNSKAFRQCIYREPAIIESDHNSTSPYKLRLEALPAPEGFRWGVLGSSGTLGQWRTDQTRIFRRVASYTWEVDLDKTDLDGKTAYKIVLVNENNTSQIHWEKGEDRYIPNTQGVDIATIVWVNASAPRFDLPRWRGAGIVLPVFSLRSRTSFGVGDFGDLRKLIDWAHLCGLKAVQILPINDTTRTGTWADSYPYNAISVFALHPIYMDLNEWGDLPLFQKYREQGEELNALPQLDYERTYALKTTFLHELFALKGKEICTSEAYSDFVRKNRSWLDPYVSFCHKRDKYGTADFRMWPQVKAATEIEYDYYTFVQFLLFRQLSAVHKYATEKGILLKGDIPIGVSRDSATAWHAPHLFHFEGSAGAPPDAFAVDGQNWGFPTYNWDAMAQDNYAWWRERLKYMGQFFDAYRIDHVLGFFRIWEIPVSQTYGTLGYFRPALPLSMAEIAAYGFNLPVCQYVSPRITELDMAELRKMVRWEELSSFVDKAGGYYVLKSQVTTQKEVLKLELPEVLKKILLDIIADVLFIEDPEKKGFYHPRIAAQKTRAFAQLPTDQQQAFNRLHDDFFYNRHNHFWAEKAAKKLAVVTQYDENETMLPCAEDLGMVPAGVKEVLNDLHILSLEIESMPKTFGQQFADLKCNPYCSVATIATHDMPPFRLWWQQDAERRQDYWTKILKREGKAPESADYETCEAVVRNFLAAPSMLCLIAFQDFLGMSNLRNPIPEAEQINDPANSHHYWRYRMHLNIEELVLASDFNEKLRALIKCAGR</sequence>
<keyword evidence="6" id="KW-0963">Cytoplasm</keyword>
<dbReference type="AlphaFoldDB" id="C9LIG3"/>
<dbReference type="HOGENOM" id="CLU_014132_0_0_10"/>
<dbReference type="Gene3D" id="2.60.40.10">
    <property type="entry name" value="Immunoglobulins"/>
    <property type="match status" value="1"/>
</dbReference>
<feature type="domain" description="CBM20" evidence="12">
    <location>
        <begin position="161"/>
        <end position="228"/>
    </location>
</feature>
<evidence type="ECO:0000256" key="1">
    <source>
        <dbReference type="ARBA" id="ARBA00000439"/>
    </source>
</evidence>
<accession>C9LIG3</accession>
<evidence type="ECO:0000256" key="5">
    <source>
        <dbReference type="ARBA" id="ARBA00020295"/>
    </source>
</evidence>
<organism evidence="13 14">
    <name type="scientific">Alloprevotella tannerae ATCC 51259</name>
    <dbReference type="NCBI Taxonomy" id="626522"/>
    <lineage>
        <taxon>Bacteria</taxon>
        <taxon>Pseudomonadati</taxon>
        <taxon>Bacteroidota</taxon>
        <taxon>Bacteroidia</taxon>
        <taxon>Bacteroidales</taxon>
        <taxon>Prevotellaceae</taxon>
        <taxon>Alloprevotella</taxon>
    </lineage>
</organism>
<name>C9LIG3_9BACT</name>
<evidence type="ECO:0000259" key="12">
    <source>
        <dbReference type="Pfam" id="PF00686"/>
    </source>
</evidence>
<protein>
    <recommendedName>
        <fullName evidence="5">4-alpha-glucanotransferase</fullName>
        <ecNumber evidence="4">2.4.1.25</ecNumber>
    </recommendedName>
    <alternativeName>
        <fullName evidence="10">Amylomaltase</fullName>
    </alternativeName>
    <alternativeName>
        <fullName evidence="11">Disproportionating enzyme</fullName>
    </alternativeName>
</protein>
<evidence type="ECO:0000256" key="8">
    <source>
        <dbReference type="ARBA" id="ARBA00022679"/>
    </source>
</evidence>
<dbReference type="SUPFAM" id="SSF49452">
    <property type="entry name" value="Starch-binding domain-like"/>
    <property type="match status" value="1"/>
</dbReference>